<gene>
    <name evidence="1" type="ORF">SFRICE_019344</name>
</gene>
<organism evidence="1">
    <name type="scientific">Spodoptera frugiperda</name>
    <name type="common">Fall armyworm</name>
    <dbReference type="NCBI Taxonomy" id="7108"/>
    <lineage>
        <taxon>Eukaryota</taxon>
        <taxon>Metazoa</taxon>
        <taxon>Ecdysozoa</taxon>
        <taxon>Arthropoda</taxon>
        <taxon>Hexapoda</taxon>
        <taxon>Insecta</taxon>
        <taxon>Pterygota</taxon>
        <taxon>Neoptera</taxon>
        <taxon>Endopterygota</taxon>
        <taxon>Lepidoptera</taxon>
        <taxon>Glossata</taxon>
        <taxon>Ditrysia</taxon>
        <taxon>Noctuoidea</taxon>
        <taxon>Noctuidae</taxon>
        <taxon>Amphipyrinae</taxon>
        <taxon>Spodoptera</taxon>
    </lineage>
</organism>
<reference evidence="1" key="1">
    <citation type="submission" date="2016-07" db="EMBL/GenBank/DDBJ databases">
        <authorList>
            <person name="Bretaudeau A."/>
        </authorList>
    </citation>
    <scope>NUCLEOTIDE SEQUENCE</scope>
    <source>
        <strain evidence="1">Rice</strain>
        <tissue evidence="1">Whole body</tissue>
    </source>
</reference>
<dbReference type="EMBL" id="ODYU01009616">
    <property type="protein sequence ID" value="SOQ54171.1"/>
    <property type="molecule type" value="Genomic_DNA"/>
</dbReference>
<name>A0A2H1WM63_SPOFR</name>
<sequence length="198" mass="22349">MFQEGEVSERGGLPDPVIGTMYSSTTLREVTVVDGVQLIIASPPARDHWNADGSAHMWRPSPSYSACTFIFEAVVTRRGSRCSLHKSRPPARFRRALRPVLARCRSLHVRVTDPMEARRRFYFGKIQIWNGWYSRVVSELRRLTPFLELVCACAATALPVLSEQPSRRVARHPHVAAVSRRAASNPITKRWRDALSLG</sequence>
<evidence type="ECO:0000313" key="1">
    <source>
        <dbReference type="EMBL" id="SOQ54171.1"/>
    </source>
</evidence>
<accession>A0A2H1WM63</accession>
<protein>
    <submittedName>
        <fullName evidence="1">SFRICE_019344</fullName>
    </submittedName>
</protein>
<dbReference type="AlphaFoldDB" id="A0A2H1WM63"/>
<proteinExistence type="predicted"/>